<keyword evidence="8" id="KW-1185">Reference proteome</keyword>
<dbReference type="Proteomes" id="UP001632038">
    <property type="component" value="Unassembled WGS sequence"/>
</dbReference>
<dbReference type="PROSITE" id="PS00296">
    <property type="entry name" value="CHAPERONINS_CPN60"/>
    <property type="match status" value="1"/>
</dbReference>
<dbReference type="NCBIfam" id="NF009487">
    <property type="entry name" value="PRK12849.1"/>
    <property type="match status" value="1"/>
</dbReference>
<comment type="caution">
    <text evidence="7">The sequence shown here is derived from an EMBL/GenBank/DDBJ whole genome shotgun (WGS) entry which is preliminary data.</text>
</comment>
<evidence type="ECO:0000313" key="7">
    <source>
        <dbReference type="EMBL" id="KAL3650078.1"/>
    </source>
</evidence>
<name>A0ABD3E6H9_9LAMI</name>
<evidence type="ECO:0000256" key="5">
    <source>
        <dbReference type="RuleBase" id="RU000418"/>
    </source>
</evidence>
<reference evidence="8" key="1">
    <citation type="journal article" date="2024" name="IScience">
        <title>Strigolactones Initiate the Formation of Haustorium-like Structures in Castilleja.</title>
        <authorList>
            <person name="Buerger M."/>
            <person name="Peterson D."/>
            <person name="Chory J."/>
        </authorList>
    </citation>
    <scope>NUCLEOTIDE SEQUENCE [LARGE SCALE GENOMIC DNA]</scope>
</reference>
<evidence type="ECO:0000256" key="2">
    <source>
        <dbReference type="ARBA" id="ARBA00022741"/>
    </source>
</evidence>
<dbReference type="InterPro" id="IPR002423">
    <property type="entry name" value="Cpn60/GroEL/TCP-1"/>
</dbReference>
<dbReference type="FunFam" id="3.50.7.10:FF:000001">
    <property type="entry name" value="60 kDa chaperonin"/>
    <property type="match status" value="1"/>
</dbReference>
<keyword evidence="3" id="KW-0067">ATP-binding</keyword>
<evidence type="ECO:0000256" key="1">
    <source>
        <dbReference type="ARBA" id="ARBA00006607"/>
    </source>
</evidence>
<dbReference type="SUPFAM" id="SSF52029">
    <property type="entry name" value="GroEL apical domain-like"/>
    <property type="match status" value="1"/>
</dbReference>
<keyword evidence="2" id="KW-0547">Nucleotide-binding</keyword>
<dbReference type="Gene3D" id="1.10.560.10">
    <property type="entry name" value="GroEL-like equatorial domain"/>
    <property type="match status" value="1"/>
</dbReference>
<dbReference type="AlphaFoldDB" id="A0ABD3E6H9"/>
<dbReference type="EMBL" id="JAVIJP010000007">
    <property type="protein sequence ID" value="KAL3650078.1"/>
    <property type="molecule type" value="Genomic_DNA"/>
</dbReference>
<dbReference type="InterPro" id="IPR001844">
    <property type="entry name" value="Cpn60/GroEL"/>
</dbReference>
<dbReference type="NCBIfam" id="NF000592">
    <property type="entry name" value="PRK00013.1"/>
    <property type="match status" value="1"/>
</dbReference>
<organism evidence="7 8">
    <name type="scientific">Castilleja foliolosa</name>
    <dbReference type="NCBI Taxonomy" id="1961234"/>
    <lineage>
        <taxon>Eukaryota</taxon>
        <taxon>Viridiplantae</taxon>
        <taxon>Streptophyta</taxon>
        <taxon>Embryophyta</taxon>
        <taxon>Tracheophyta</taxon>
        <taxon>Spermatophyta</taxon>
        <taxon>Magnoliopsida</taxon>
        <taxon>eudicotyledons</taxon>
        <taxon>Gunneridae</taxon>
        <taxon>Pentapetalae</taxon>
        <taxon>asterids</taxon>
        <taxon>lamiids</taxon>
        <taxon>Lamiales</taxon>
        <taxon>Orobanchaceae</taxon>
        <taxon>Pedicularideae</taxon>
        <taxon>Castillejinae</taxon>
        <taxon>Castilleja</taxon>
    </lineage>
</organism>
<evidence type="ECO:0000256" key="3">
    <source>
        <dbReference type="ARBA" id="ARBA00022840"/>
    </source>
</evidence>
<evidence type="ECO:0000256" key="4">
    <source>
        <dbReference type="ARBA" id="ARBA00023186"/>
    </source>
</evidence>
<dbReference type="Gene3D" id="3.50.7.10">
    <property type="entry name" value="GroEL"/>
    <property type="match status" value="1"/>
</dbReference>
<evidence type="ECO:0000313" key="8">
    <source>
        <dbReference type="Proteomes" id="UP001632038"/>
    </source>
</evidence>
<sequence length="497" mass="53190">METKLKGSSNKLSSLASESPSSLWRRKNTILRNTPSERNVSFIKKLRNGVNKFADLVGATLGPEGRNVVPGSKYCAPKIREAELEDEVENIGAKLVRQAAVKTNDLVGDGTTTTAVLAQGLIAEGVVAAGANRTLIICGIEKTTKALVAELKSISKVVEDSELADVAAVSAGNDYEVGNMIAEVLSRHGRIGGVILEEGKSTETSLTLVEGMQIGSGYLSPHFVTDKKKMTVEYENCKLLLVDNKITNARDLTNVLKDAIRGSYPLLIIANDFGQGALRTLIVNKLSEGVKVAALKPPSGLGERNSCYLDDIATMTGGTVIREIVGLSSDKADNEVLGHAAKVVLTEDMTTIFGDGSMQYAVDKRIGQIKKFIEIVDQGYEKEKLKERIAKLSGGIALIQVGGQTDTELKEKKRRLVDVLNATKAAVEEGVVVGGGCTLFRLASKVDAIKETLENDEEKVGAEIVKTTLSYPLKLIAKNAGVDGSIVSEKVHIAIWI</sequence>
<dbReference type="Pfam" id="PF00118">
    <property type="entry name" value="Cpn60_TCP1"/>
    <property type="match status" value="1"/>
</dbReference>
<dbReference type="Gene3D" id="3.30.260.10">
    <property type="entry name" value="TCP-1-like chaperonin intermediate domain"/>
    <property type="match status" value="1"/>
</dbReference>
<evidence type="ECO:0000256" key="6">
    <source>
        <dbReference type="SAM" id="MobiDB-lite"/>
    </source>
</evidence>
<comment type="similarity">
    <text evidence="1 5">Belongs to the chaperonin (HSP60) family.</text>
</comment>
<dbReference type="GO" id="GO:0005524">
    <property type="term" value="F:ATP binding"/>
    <property type="evidence" value="ECO:0007669"/>
    <property type="project" value="UniProtKB-KW"/>
</dbReference>
<dbReference type="PRINTS" id="PR00298">
    <property type="entry name" value="CHAPERONIN60"/>
</dbReference>
<dbReference type="SUPFAM" id="SSF48592">
    <property type="entry name" value="GroEL equatorial domain-like"/>
    <property type="match status" value="1"/>
</dbReference>
<feature type="region of interest" description="Disordered" evidence="6">
    <location>
        <begin position="1"/>
        <end position="20"/>
    </location>
</feature>
<dbReference type="InterPro" id="IPR027410">
    <property type="entry name" value="TCP-1-like_intermed_sf"/>
</dbReference>
<accession>A0ABD3E6H9</accession>
<dbReference type="PANTHER" id="PTHR45633">
    <property type="entry name" value="60 KDA HEAT SHOCK PROTEIN, MITOCHONDRIAL"/>
    <property type="match status" value="1"/>
</dbReference>
<dbReference type="InterPro" id="IPR018370">
    <property type="entry name" value="Chaperonin_Cpn60_CS"/>
</dbReference>
<keyword evidence="4" id="KW-0143">Chaperone</keyword>
<proteinExistence type="inferred from homology"/>
<dbReference type="InterPro" id="IPR027413">
    <property type="entry name" value="GROEL-like_equatorial_sf"/>
</dbReference>
<gene>
    <name evidence="7" type="ORF">CASFOL_006481</name>
</gene>
<dbReference type="SUPFAM" id="SSF54849">
    <property type="entry name" value="GroEL-intermediate domain like"/>
    <property type="match status" value="1"/>
</dbReference>
<protein>
    <submittedName>
        <fullName evidence="7">Uncharacterized protein</fullName>
    </submittedName>
</protein>
<dbReference type="InterPro" id="IPR027409">
    <property type="entry name" value="GroEL-like_apical_dom_sf"/>
</dbReference>